<dbReference type="GO" id="GO:0002020">
    <property type="term" value="F:protease binding"/>
    <property type="evidence" value="ECO:0007669"/>
    <property type="project" value="InterPro"/>
</dbReference>
<organism evidence="2 3">
    <name type="scientific">Pundamilia nyererei</name>
    <dbReference type="NCBI Taxonomy" id="303518"/>
    <lineage>
        <taxon>Eukaryota</taxon>
        <taxon>Metazoa</taxon>
        <taxon>Chordata</taxon>
        <taxon>Craniata</taxon>
        <taxon>Vertebrata</taxon>
        <taxon>Euteleostomi</taxon>
        <taxon>Actinopterygii</taxon>
        <taxon>Neopterygii</taxon>
        <taxon>Teleostei</taxon>
        <taxon>Neoteleostei</taxon>
        <taxon>Acanthomorphata</taxon>
        <taxon>Ovalentaria</taxon>
        <taxon>Cichlomorphae</taxon>
        <taxon>Cichliformes</taxon>
        <taxon>Cichlidae</taxon>
        <taxon>African cichlids</taxon>
        <taxon>Pseudocrenilabrinae</taxon>
        <taxon>Haplochromini</taxon>
        <taxon>Pundamilia</taxon>
    </lineage>
</organism>
<dbReference type="PROSITE" id="PS50209">
    <property type="entry name" value="CARD"/>
    <property type="match status" value="2"/>
</dbReference>
<dbReference type="Proteomes" id="UP000695023">
    <property type="component" value="Unplaced"/>
</dbReference>
<dbReference type="SUPFAM" id="SSF47986">
    <property type="entry name" value="DEATH domain"/>
    <property type="match status" value="2"/>
</dbReference>
<evidence type="ECO:0000313" key="3">
    <source>
        <dbReference type="RefSeq" id="XP_005736928.1"/>
    </source>
</evidence>
<dbReference type="GO" id="GO:0070513">
    <property type="term" value="F:death domain binding"/>
    <property type="evidence" value="ECO:0007669"/>
    <property type="project" value="InterPro"/>
</dbReference>
<dbReference type="RefSeq" id="XP_005736928.1">
    <property type="nucleotide sequence ID" value="XM_005736871.1"/>
</dbReference>
<reference evidence="3" key="1">
    <citation type="submission" date="2025-08" db="UniProtKB">
        <authorList>
            <consortium name="RefSeq"/>
        </authorList>
    </citation>
    <scope>IDENTIFICATION</scope>
</reference>
<gene>
    <name evidence="3" type="primary">LOC102212153</name>
</gene>
<protein>
    <submittedName>
        <fullName evidence="3">Uncharacterized protein LOC102212153</fullName>
    </submittedName>
</protein>
<feature type="domain" description="CARD" evidence="1">
    <location>
        <begin position="37"/>
        <end position="81"/>
    </location>
</feature>
<dbReference type="PANTHER" id="PTHR15034:SF5">
    <property type="entry name" value="DEATH DOMAIN-CONTAINING PROTEIN CRADD"/>
    <property type="match status" value="1"/>
</dbReference>
<dbReference type="Gene3D" id="1.10.533.10">
    <property type="entry name" value="Death Domain, Fas"/>
    <property type="match status" value="2"/>
</dbReference>
<evidence type="ECO:0000259" key="1">
    <source>
        <dbReference type="PROSITE" id="PS50209"/>
    </source>
</evidence>
<dbReference type="CDD" id="cd01671">
    <property type="entry name" value="CARD"/>
    <property type="match status" value="2"/>
</dbReference>
<keyword evidence="2" id="KW-1185">Reference proteome</keyword>
<evidence type="ECO:0000313" key="2">
    <source>
        <dbReference type="Proteomes" id="UP000695023"/>
    </source>
</evidence>
<dbReference type="AlphaFoldDB" id="A0A9Y3RH50"/>
<feature type="domain" description="CARD" evidence="1">
    <location>
        <begin position="198"/>
        <end position="275"/>
    </location>
</feature>
<name>A0A9Y3RH50_9CICH</name>
<dbReference type="GeneID" id="102212153"/>
<proteinExistence type="predicted"/>
<dbReference type="Pfam" id="PF00619">
    <property type="entry name" value="CARD"/>
    <property type="match status" value="2"/>
</dbReference>
<dbReference type="InterPro" id="IPR011029">
    <property type="entry name" value="DEATH-like_dom_sf"/>
</dbReference>
<dbReference type="InterPro" id="IPR001315">
    <property type="entry name" value="CARD"/>
</dbReference>
<sequence>MTDFLSTKATDKLNSQLNRLCVWLSSDPEYILEHCGDILSVNEYKKVIKQSSGSEQMRELLEIIIQKGEDTCQNFIDTLRKHQGHFPQLKQFFVTEAEVPGSSTPSMFADGSSVVSCREITNTTAKNISINIQTVSQPADSSLSGNIKPQADLTASGGGVICADKISGVHVDECINFSVSVNAPQENTGMVEDTQPPPEGPAVRKIKEHKVELINCLMGDVFILQCVHAKGILSPRQYGNLKHSSNPEQTVTNLIDLLMSKGEETCNQFLQILKDPDVDATYPQLKNIIK</sequence>
<accession>A0A9Y3RH50</accession>
<dbReference type="GO" id="GO:0042981">
    <property type="term" value="P:regulation of apoptotic process"/>
    <property type="evidence" value="ECO:0007669"/>
    <property type="project" value="InterPro"/>
</dbReference>
<dbReference type="InterPro" id="IPR037939">
    <property type="entry name" value="CRADD"/>
</dbReference>
<dbReference type="PANTHER" id="PTHR15034">
    <property type="entry name" value="DEATH DOMAIN-CONTAINING PROTEIN CRADD"/>
    <property type="match status" value="1"/>
</dbReference>